<dbReference type="InterPro" id="IPR010001">
    <property type="entry name" value="BofA"/>
</dbReference>
<dbReference type="NCBIfam" id="TIGR02862">
    <property type="entry name" value="spore_BofA"/>
    <property type="match status" value="1"/>
</dbReference>
<sequence length="87" mass="9181">MEPKIVIICLLAFIIILLFVGAPLKPLQFIGYGAVKLVIGALLLFVFNAIGSSFSLHIPINLSTSLVSGFLGIPGVAALAVIEKYVL</sequence>
<dbReference type="RefSeq" id="WP_181557569.1">
    <property type="nucleotide sequence ID" value="NZ_CP064060.1"/>
</dbReference>
<organism evidence="2 3">
    <name type="scientific">Thermaerobacillus caldiproteolyticus</name>
    <dbReference type="NCBI Taxonomy" id="247480"/>
    <lineage>
        <taxon>Bacteria</taxon>
        <taxon>Bacillati</taxon>
        <taxon>Bacillota</taxon>
        <taxon>Bacilli</taxon>
        <taxon>Bacillales</taxon>
        <taxon>Anoxybacillaceae</taxon>
        <taxon>Thermaerobacillus</taxon>
    </lineage>
</organism>
<dbReference type="Proteomes" id="UP000523087">
    <property type="component" value="Unassembled WGS sequence"/>
</dbReference>
<dbReference type="EMBL" id="JACDUT010000023">
    <property type="protein sequence ID" value="MBA2876922.1"/>
    <property type="molecule type" value="Genomic_DNA"/>
</dbReference>
<dbReference type="Pfam" id="PF07441">
    <property type="entry name" value="BofA"/>
    <property type="match status" value="1"/>
</dbReference>
<gene>
    <name evidence="2" type="ORF">HNR31_003762</name>
</gene>
<keyword evidence="1" id="KW-1133">Transmembrane helix</keyword>
<protein>
    <submittedName>
        <fullName evidence="2">Inhibitor of the pro-sigma K processing machinery</fullName>
    </submittedName>
</protein>
<feature type="transmembrane region" description="Helical" evidence="1">
    <location>
        <begin position="5"/>
        <end position="24"/>
    </location>
</feature>
<keyword evidence="1" id="KW-0812">Transmembrane</keyword>
<evidence type="ECO:0000313" key="3">
    <source>
        <dbReference type="Proteomes" id="UP000523087"/>
    </source>
</evidence>
<accession>A0A7V9ZA95</accession>
<reference evidence="2 3" key="1">
    <citation type="submission" date="2020-07" db="EMBL/GenBank/DDBJ databases">
        <title>Genomic Encyclopedia of Type Strains, Phase IV (KMG-IV): sequencing the most valuable type-strain genomes for metagenomic binning, comparative biology and taxonomic classification.</title>
        <authorList>
            <person name="Goeker M."/>
        </authorList>
    </citation>
    <scope>NUCLEOTIDE SEQUENCE [LARGE SCALE GENOMIC DNA]</scope>
    <source>
        <strain evidence="2 3">DSM 15730</strain>
    </source>
</reference>
<dbReference type="AlphaFoldDB" id="A0A7V9ZA95"/>
<proteinExistence type="predicted"/>
<keyword evidence="1" id="KW-0472">Membrane</keyword>
<feature type="transmembrane region" description="Helical" evidence="1">
    <location>
        <begin position="30"/>
        <end position="50"/>
    </location>
</feature>
<feature type="transmembrane region" description="Helical" evidence="1">
    <location>
        <begin position="62"/>
        <end position="82"/>
    </location>
</feature>
<evidence type="ECO:0000256" key="1">
    <source>
        <dbReference type="SAM" id="Phobius"/>
    </source>
</evidence>
<comment type="caution">
    <text evidence="2">The sequence shown here is derived from an EMBL/GenBank/DDBJ whole genome shotgun (WGS) entry which is preliminary data.</text>
</comment>
<keyword evidence="3" id="KW-1185">Reference proteome</keyword>
<evidence type="ECO:0000313" key="2">
    <source>
        <dbReference type="EMBL" id="MBA2876922.1"/>
    </source>
</evidence>
<name>A0A7V9ZA95_9BACL</name>